<accession>A0A8H6RDG5</accession>
<evidence type="ECO:0000256" key="2">
    <source>
        <dbReference type="ARBA" id="ARBA00004477"/>
    </source>
</evidence>
<evidence type="ECO:0000256" key="5">
    <source>
        <dbReference type="ARBA" id="ARBA00022692"/>
    </source>
</evidence>
<dbReference type="Proteomes" id="UP000660729">
    <property type="component" value="Unassembled WGS sequence"/>
</dbReference>
<comment type="caution">
    <text evidence="11">The sequence shown here is derived from an EMBL/GenBank/DDBJ whole genome shotgun (WGS) entry which is preliminary data.</text>
</comment>
<evidence type="ECO:0000313" key="11">
    <source>
        <dbReference type="EMBL" id="KAF7188467.1"/>
    </source>
</evidence>
<evidence type="ECO:0000256" key="7">
    <source>
        <dbReference type="ARBA" id="ARBA00023136"/>
    </source>
</evidence>
<dbReference type="OrthoDB" id="10261634at2759"/>
<evidence type="ECO:0000256" key="4">
    <source>
        <dbReference type="ARBA" id="ARBA00011182"/>
    </source>
</evidence>
<keyword evidence="6 9" id="KW-1133">Transmembrane helix</keyword>
<dbReference type="EMBL" id="JABCIY010000209">
    <property type="protein sequence ID" value="KAF7188467.1"/>
    <property type="molecule type" value="Genomic_DNA"/>
</dbReference>
<feature type="compositionally biased region" description="Low complexity" evidence="8">
    <location>
        <begin position="32"/>
        <end position="41"/>
    </location>
</feature>
<evidence type="ECO:0000256" key="1">
    <source>
        <dbReference type="ARBA" id="ARBA00003420"/>
    </source>
</evidence>
<evidence type="ECO:0000256" key="3">
    <source>
        <dbReference type="ARBA" id="ARBA00010425"/>
    </source>
</evidence>
<feature type="transmembrane region" description="Helical" evidence="9">
    <location>
        <begin position="240"/>
        <end position="262"/>
    </location>
</feature>
<feature type="region of interest" description="Disordered" evidence="8">
    <location>
        <begin position="1"/>
        <end position="53"/>
    </location>
</feature>
<dbReference type="InterPro" id="IPR004853">
    <property type="entry name" value="Sugar_P_trans_dom"/>
</dbReference>
<feature type="transmembrane region" description="Helical" evidence="9">
    <location>
        <begin position="209"/>
        <end position="228"/>
    </location>
</feature>
<name>A0A8H6RDG5_9PEZI</name>
<dbReference type="Pfam" id="PF03151">
    <property type="entry name" value="TPT"/>
    <property type="match status" value="1"/>
</dbReference>
<feature type="transmembrane region" description="Helical" evidence="9">
    <location>
        <begin position="97"/>
        <end position="120"/>
    </location>
</feature>
<evidence type="ECO:0000256" key="9">
    <source>
        <dbReference type="SAM" id="Phobius"/>
    </source>
</evidence>
<feature type="transmembrane region" description="Helical" evidence="9">
    <location>
        <begin position="185"/>
        <end position="203"/>
    </location>
</feature>
<feature type="transmembrane region" description="Helical" evidence="9">
    <location>
        <begin position="132"/>
        <end position="154"/>
    </location>
</feature>
<evidence type="ECO:0000256" key="8">
    <source>
        <dbReference type="SAM" id="MobiDB-lite"/>
    </source>
</evidence>
<feature type="transmembrane region" description="Helical" evidence="9">
    <location>
        <begin position="337"/>
        <end position="356"/>
    </location>
</feature>
<feature type="transmembrane region" description="Helical" evidence="9">
    <location>
        <begin position="282"/>
        <end position="301"/>
    </location>
</feature>
<proteinExistence type="inferred from homology"/>
<comment type="subunit">
    <text evidence="4">Homooligomer.</text>
</comment>
<feature type="transmembrane region" description="Helical" evidence="9">
    <location>
        <begin position="69"/>
        <end position="85"/>
    </location>
</feature>
<comment type="function">
    <text evidence="1">Involved in the import of GDP-mannose from the cytoplasm into the Golgi lumen.</text>
</comment>
<evidence type="ECO:0000256" key="6">
    <source>
        <dbReference type="ARBA" id="ARBA00022989"/>
    </source>
</evidence>
<evidence type="ECO:0000259" key="10">
    <source>
        <dbReference type="Pfam" id="PF03151"/>
    </source>
</evidence>
<feature type="transmembrane region" description="Helical" evidence="9">
    <location>
        <begin position="308"/>
        <end position="331"/>
    </location>
</feature>
<reference evidence="11" key="1">
    <citation type="submission" date="2020-04" db="EMBL/GenBank/DDBJ databases">
        <title>Draft genome resource of the tomato pathogen Pseudocercospora fuligena.</title>
        <authorList>
            <person name="Zaccaron A."/>
        </authorList>
    </citation>
    <scope>NUCLEOTIDE SEQUENCE</scope>
    <source>
        <strain evidence="11">PF001</strain>
    </source>
</reference>
<keyword evidence="12" id="KW-1185">Reference proteome</keyword>
<organism evidence="11 12">
    <name type="scientific">Pseudocercospora fuligena</name>
    <dbReference type="NCBI Taxonomy" id="685502"/>
    <lineage>
        <taxon>Eukaryota</taxon>
        <taxon>Fungi</taxon>
        <taxon>Dikarya</taxon>
        <taxon>Ascomycota</taxon>
        <taxon>Pezizomycotina</taxon>
        <taxon>Dothideomycetes</taxon>
        <taxon>Dothideomycetidae</taxon>
        <taxon>Mycosphaerellales</taxon>
        <taxon>Mycosphaerellaceae</taxon>
        <taxon>Pseudocercospora</taxon>
    </lineage>
</organism>
<dbReference type="AlphaFoldDB" id="A0A8H6RDG5"/>
<evidence type="ECO:0000313" key="12">
    <source>
        <dbReference type="Proteomes" id="UP000660729"/>
    </source>
</evidence>
<dbReference type="PANTHER" id="PTHR11132">
    <property type="entry name" value="SOLUTE CARRIER FAMILY 35"/>
    <property type="match status" value="1"/>
</dbReference>
<feature type="compositionally biased region" description="Basic and acidic residues" evidence="8">
    <location>
        <begin position="1"/>
        <end position="13"/>
    </location>
</feature>
<comment type="similarity">
    <text evidence="3">Belongs to the TPT transporter family. SLC35D subfamily.</text>
</comment>
<protein>
    <submittedName>
        <fullName evidence="11">GDP-mannose transporter GONST5</fullName>
    </submittedName>
</protein>
<sequence length="365" mass="39735">MAHDHEMEEKISLEEDSSYNAKSELLSDRSSSESNPSEPILRQSTEDIESQSPQKIEAAENYVSTRAKLLFLAAYFFLNLFLTLSNKSVLGTARFPWLLTAVHCSATSIGCFAMLGMGALTLTPLGLRENLTLFAFSFLFTVNIAISNVSLAMVSVPFHQIMRSTCPVVTILIYKVAYGREYSRTTYLTMIPLVFGVALSTVGDYYATLAGFFMTFLGVVLASVKTVATNRLMTGSLKLSALEVLLRMSPLAAIQCVIYAYFSGEADQFRAAYTSDQFSSSFGAALFLNAVTAFLLNVVGFQANKMAGALTITVCGNVKQALTILFGIILFHVEVGLLNAVGMLITIAGAVWYSKVELDSKRASK</sequence>
<gene>
    <name evidence="11" type="ORF">HII31_10129</name>
</gene>
<comment type="subcellular location">
    <subcellularLocation>
        <location evidence="2">Endoplasmic reticulum membrane</location>
        <topology evidence="2">Multi-pass membrane protein</topology>
    </subcellularLocation>
</comment>
<dbReference type="InterPro" id="IPR050186">
    <property type="entry name" value="TPT_transporter"/>
</dbReference>
<feature type="domain" description="Sugar phosphate transporter" evidence="10">
    <location>
        <begin position="69"/>
        <end position="354"/>
    </location>
</feature>
<keyword evidence="7 9" id="KW-0472">Membrane</keyword>
<dbReference type="GO" id="GO:0005789">
    <property type="term" value="C:endoplasmic reticulum membrane"/>
    <property type="evidence" value="ECO:0007669"/>
    <property type="project" value="UniProtKB-SubCell"/>
</dbReference>
<keyword evidence="5 9" id="KW-0812">Transmembrane</keyword>